<protein>
    <submittedName>
        <fullName evidence="1">Uncharacterized protein</fullName>
    </submittedName>
</protein>
<sequence>MPNFFTAKQSATKAISAIAKHTFTTSHSGPRWPSSMEDLPIRAQYGAKVASQTLPSPVRLPLATGMYNLSIERIHPGCVPKEWRKSTGVEGKR</sequence>
<dbReference type="EMBL" id="SNSC02000010">
    <property type="protein sequence ID" value="TID20498.1"/>
    <property type="molecule type" value="Genomic_DNA"/>
</dbReference>
<evidence type="ECO:0000313" key="1">
    <source>
        <dbReference type="EMBL" id="TID20498.1"/>
    </source>
</evidence>
<evidence type="ECO:0000313" key="2">
    <source>
        <dbReference type="Proteomes" id="UP000298493"/>
    </source>
</evidence>
<proteinExistence type="predicted"/>
<organism evidence="1 2">
    <name type="scientific">Venturia nashicola</name>
    <dbReference type="NCBI Taxonomy" id="86259"/>
    <lineage>
        <taxon>Eukaryota</taxon>
        <taxon>Fungi</taxon>
        <taxon>Dikarya</taxon>
        <taxon>Ascomycota</taxon>
        <taxon>Pezizomycotina</taxon>
        <taxon>Dothideomycetes</taxon>
        <taxon>Pleosporomycetidae</taxon>
        <taxon>Venturiales</taxon>
        <taxon>Venturiaceae</taxon>
        <taxon>Venturia</taxon>
    </lineage>
</organism>
<comment type="caution">
    <text evidence="1">The sequence shown here is derived from an EMBL/GenBank/DDBJ whole genome shotgun (WGS) entry which is preliminary data.</text>
</comment>
<dbReference type="OrthoDB" id="3929173at2759"/>
<dbReference type="Proteomes" id="UP000298493">
    <property type="component" value="Unassembled WGS sequence"/>
</dbReference>
<accession>A0A4Z1NZT7</accession>
<name>A0A4Z1NZT7_9PEZI</name>
<gene>
    <name evidence="1" type="ORF">E6O75_ATG05262</name>
</gene>
<dbReference type="AlphaFoldDB" id="A0A4Z1NZT7"/>
<keyword evidence="2" id="KW-1185">Reference proteome</keyword>
<reference evidence="1 2" key="1">
    <citation type="submission" date="2019-04" db="EMBL/GenBank/DDBJ databases">
        <title>High contiguity whole genome sequence and gene annotation resource for two Venturia nashicola isolates.</title>
        <authorList>
            <person name="Prokchorchik M."/>
            <person name="Won K."/>
            <person name="Lee Y."/>
            <person name="Choi E.D."/>
            <person name="Segonzac C."/>
            <person name="Sohn K.H."/>
        </authorList>
    </citation>
    <scope>NUCLEOTIDE SEQUENCE [LARGE SCALE GENOMIC DNA]</scope>
    <source>
        <strain evidence="1 2">PRI2</strain>
    </source>
</reference>